<accession>A0A3R8R5A1</accession>
<dbReference type="AlphaFoldDB" id="A0A3R8R5A1"/>
<reference evidence="1 2" key="1">
    <citation type="submission" date="2018-11" db="EMBL/GenBank/DDBJ databases">
        <authorList>
            <person name="Stevens M.J."/>
            <person name="Cernela N."/>
            <person name="Spoerry Serrano N."/>
            <person name="Schmitt S."/>
            <person name="Schrenzel J."/>
            <person name="Stephan R."/>
        </authorList>
    </citation>
    <scope>NUCLEOTIDE SEQUENCE [LARGE SCALE GENOMIC DNA]</scope>
    <source>
        <strain evidence="1 2">PP422</strain>
    </source>
</reference>
<comment type="caution">
    <text evidence="1">The sequence shown here is derived from an EMBL/GenBank/DDBJ whole genome shotgun (WGS) entry which is preliminary data.</text>
</comment>
<evidence type="ECO:0000313" key="1">
    <source>
        <dbReference type="EMBL" id="RRR50545.1"/>
    </source>
</evidence>
<organism evidence="1 2">
    <name type="scientific">Streptococcus suis</name>
    <dbReference type="NCBI Taxonomy" id="1307"/>
    <lineage>
        <taxon>Bacteria</taxon>
        <taxon>Bacillati</taxon>
        <taxon>Bacillota</taxon>
        <taxon>Bacilli</taxon>
        <taxon>Lactobacillales</taxon>
        <taxon>Streptococcaceae</taxon>
        <taxon>Streptococcus</taxon>
    </lineage>
</organism>
<evidence type="ECO:0000313" key="2">
    <source>
        <dbReference type="Proteomes" id="UP000274117"/>
    </source>
</evidence>
<name>A0A3R8R5A1_STRSU</name>
<dbReference type="EMBL" id="RSDO01000030">
    <property type="protein sequence ID" value="RRR50545.1"/>
    <property type="molecule type" value="Genomic_DNA"/>
</dbReference>
<gene>
    <name evidence="1" type="ORF">EI998_10260</name>
</gene>
<proteinExistence type="predicted"/>
<dbReference type="Proteomes" id="UP000274117">
    <property type="component" value="Unassembled WGS sequence"/>
</dbReference>
<reference evidence="1 2" key="2">
    <citation type="submission" date="2018-12" db="EMBL/GenBank/DDBJ databases">
        <title>Whole-genome sequences of fifteen clinical Streptococcus suis strains isolated from pigs between 2006 and 2018.</title>
        <authorList>
            <person name="Stevens M.J.A."/>
            <person name="Cernela N."/>
            <person name="Spoerry Serrano N."/>
            <person name="Schmitt S."/>
            <person name="Schrenzel J."/>
            <person name="Stephan R."/>
        </authorList>
    </citation>
    <scope>NUCLEOTIDE SEQUENCE [LARGE SCALE GENOMIC DNA]</scope>
    <source>
        <strain evidence="1 2">PP422</strain>
    </source>
</reference>
<protein>
    <submittedName>
        <fullName evidence="1">Uncharacterized protein</fullName>
    </submittedName>
</protein>
<sequence>MRVWIGEYFGPTNSIEMDFEDEEVIYTHIDDHDSRSELELSFSASQFKHDLENCRLLEWDEEYVNPYVLDGTQLYVDVLFKRNAPLRIEGSNAYPKTFDQLCSAISEIIQADFI</sequence>